<gene>
    <name evidence="8" type="ORF">SAMN02745116_00743</name>
</gene>
<dbReference type="InterPro" id="IPR008250">
    <property type="entry name" value="ATPase_P-typ_transduc_dom_A_sf"/>
</dbReference>
<dbReference type="Gene3D" id="3.40.1110.10">
    <property type="entry name" value="Calcium-transporting ATPase, cytoplasmic domain N"/>
    <property type="match status" value="1"/>
</dbReference>
<dbReference type="SUPFAM" id="SSF56784">
    <property type="entry name" value="HAD-like"/>
    <property type="match status" value="1"/>
</dbReference>
<dbReference type="PROSITE" id="PS00154">
    <property type="entry name" value="ATPASE_E1_E2"/>
    <property type="match status" value="1"/>
</dbReference>
<feature type="transmembrane region" description="Helical" evidence="6">
    <location>
        <begin position="225"/>
        <end position="245"/>
    </location>
</feature>
<dbReference type="STRING" id="263852.SAMN02745116_00743"/>
<evidence type="ECO:0000256" key="3">
    <source>
        <dbReference type="ARBA" id="ARBA00022967"/>
    </source>
</evidence>
<evidence type="ECO:0000256" key="1">
    <source>
        <dbReference type="ARBA" id="ARBA00004141"/>
    </source>
</evidence>
<comment type="subcellular location">
    <subcellularLocation>
        <location evidence="1">Membrane</location>
        <topology evidence="1">Multi-pass membrane protein</topology>
    </subcellularLocation>
</comment>
<dbReference type="Gene3D" id="2.70.150.10">
    <property type="entry name" value="Calcium-transporting ATPase, cytoplasmic transduction domain A"/>
    <property type="match status" value="1"/>
</dbReference>
<evidence type="ECO:0000256" key="6">
    <source>
        <dbReference type="SAM" id="Phobius"/>
    </source>
</evidence>
<dbReference type="PRINTS" id="PR00119">
    <property type="entry name" value="CATATPASE"/>
</dbReference>
<dbReference type="NCBIfam" id="TIGR01494">
    <property type="entry name" value="ATPase_P-type"/>
    <property type="match status" value="2"/>
</dbReference>
<feature type="transmembrane region" description="Helical" evidence="6">
    <location>
        <begin position="730"/>
        <end position="748"/>
    </location>
</feature>
<dbReference type="InterPro" id="IPR018303">
    <property type="entry name" value="ATPase_P-typ_P_site"/>
</dbReference>
<keyword evidence="4 6" id="KW-1133">Transmembrane helix</keyword>
<proteinExistence type="predicted"/>
<evidence type="ECO:0000256" key="4">
    <source>
        <dbReference type="ARBA" id="ARBA00022989"/>
    </source>
</evidence>
<dbReference type="Gene3D" id="1.20.1110.10">
    <property type="entry name" value="Calcium-transporting ATPase, transmembrane domain"/>
    <property type="match status" value="1"/>
</dbReference>
<dbReference type="PANTHER" id="PTHR42861">
    <property type="entry name" value="CALCIUM-TRANSPORTING ATPASE"/>
    <property type="match status" value="1"/>
</dbReference>
<dbReference type="Pfam" id="PF00702">
    <property type="entry name" value="Hydrolase"/>
    <property type="match status" value="1"/>
</dbReference>
<dbReference type="AlphaFoldDB" id="A0A1T4LNT6"/>
<accession>A0A1T4LNT6</accession>
<dbReference type="Gene3D" id="3.40.50.1000">
    <property type="entry name" value="HAD superfamily/HAD-like"/>
    <property type="match status" value="1"/>
</dbReference>
<dbReference type="InterPro" id="IPR023214">
    <property type="entry name" value="HAD_sf"/>
</dbReference>
<feature type="transmembrane region" description="Helical" evidence="6">
    <location>
        <begin position="265"/>
        <end position="286"/>
    </location>
</feature>
<evidence type="ECO:0000313" key="8">
    <source>
        <dbReference type="EMBL" id="SJZ56402.1"/>
    </source>
</evidence>
<feature type="transmembrane region" description="Helical" evidence="6">
    <location>
        <begin position="640"/>
        <end position="659"/>
    </location>
</feature>
<dbReference type="GO" id="GO:0005524">
    <property type="term" value="F:ATP binding"/>
    <property type="evidence" value="ECO:0007669"/>
    <property type="project" value="InterPro"/>
</dbReference>
<evidence type="ECO:0000256" key="2">
    <source>
        <dbReference type="ARBA" id="ARBA00022692"/>
    </source>
</evidence>
<dbReference type="InterPro" id="IPR044492">
    <property type="entry name" value="P_typ_ATPase_HD_dom"/>
</dbReference>
<dbReference type="EMBL" id="FUXI01000006">
    <property type="protein sequence ID" value="SJZ56402.1"/>
    <property type="molecule type" value="Genomic_DNA"/>
</dbReference>
<dbReference type="OrthoDB" id="9760364at2"/>
<dbReference type="Proteomes" id="UP000190328">
    <property type="component" value="Unassembled WGS sequence"/>
</dbReference>
<dbReference type="Pfam" id="PF00122">
    <property type="entry name" value="E1-E2_ATPase"/>
    <property type="match status" value="1"/>
</dbReference>
<feature type="transmembrane region" description="Helical" evidence="6">
    <location>
        <begin position="57"/>
        <end position="76"/>
    </location>
</feature>
<feature type="transmembrane region" description="Helical" evidence="6">
    <location>
        <begin position="698"/>
        <end position="718"/>
    </location>
</feature>
<sequence length="824" mass="92073">MVKKRKKIEKVTLPPLEVDEHIGLSHEQVQERVTLGLVNTCEDNSSITVSQILRNNIFTLFNLINVVLLVILFILQRYQECWFFMLAVINSLIGIIQEWRSKKTLDRLAILSQNPVNAIRNGESVKLEQHEVVRDDILLISAGNQIIADSVIIGSGTLEVDESMLTGESDHIKKKAGDKVLSGSIVTSGKAFVRVTSVGEENYATKLTIEAKQQKNPTAPLVKTLNTIIKVLSIAIVPLGLLLIYRSYTKTGDFSDSIVGATSAILGMIPEGLILLTSVTLTVSAVKLARQKVLVQSLPSIETLARIDVLCLDKTGTITDGTLKFEYFELEKTFSTEEAVKILQNLLGTLQDENATATALAKEFGTEVTWNVEQKIPFSSDRKWSGANFGSRGSFILGAPSFIFPKEREDILKRVARFTEKGFRVLAIGHSPLPFGTENHLPENLEFFGLVILSDNIRKEAPDTFRFFKEQSVLLKVISGDDPQTVSTIAQKAEIENAQYFVDMSNYPEEDDFSELVKEYTVFGRVSPYQKRNLIRALKKNGHITCMTGDGVNDVLAMKESDCSIAMVEGSDAARGASEFVLLDSDFSTMVDVLNEGRRVINNIEIVACMYLVKTIYSFMLTLLFSAMGSVYPFSPAQMGPINSLTVGIPTFFLALRVNYRKPTGKFLRNVLENSVPAATIVVLSVVYLHVIKQIFDLATIEVATTCILMIGIIGFTVMTKMARPLNKWLIALFVLLITSYIAALILFQKVPLIPENSWLADFIFEKYPLKLFPKPYGNIFNEHLFFYAPIAFALPFAFQYLSWTAEKILHWKEERNKIKNEKS</sequence>
<dbReference type="RefSeq" id="WP_078806697.1">
    <property type="nucleotide sequence ID" value="NZ_FUXI01000006.1"/>
</dbReference>
<dbReference type="InterPro" id="IPR023299">
    <property type="entry name" value="ATPase_P-typ_cyto_dom_N"/>
</dbReference>
<dbReference type="InterPro" id="IPR036412">
    <property type="entry name" value="HAD-like_sf"/>
</dbReference>
<dbReference type="InterPro" id="IPR001757">
    <property type="entry name" value="P_typ_ATPase"/>
</dbReference>
<dbReference type="SUPFAM" id="SSF81665">
    <property type="entry name" value="Calcium ATPase, transmembrane domain M"/>
    <property type="match status" value="1"/>
</dbReference>
<feature type="transmembrane region" description="Helical" evidence="6">
    <location>
        <begin position="671"/>
        <end position="692"/>
    </location>
</feature>
<dbReference type="InterPro" id="IPR023298">
    <property type="entry name" value="ATPase_P-typ_TM_dom_sf"/>
</dbReference>
<dbReference type="SUPFAM" id="SSF81653">
    <property type="entry name" value="Calcium ATPase, transduction domain A"/>
    <property type="match status" value="1"/>
</dbReference>
<evidence type="ECO:0000256" key="5">
    <source>
        <dbReference type="ARBA" id="ARBA00023136"/>
    </source>
</evidence>
<feature type="transmembrane region" description="Helical" evidence="6">
    <location>
        <begin position="82"/>
        <end position="99"/>
    </location>
</feature>
<dbReference type="SFLD" id="SFLDF00027">
    <property type="entry name" value="p-type_atpase"/>
    <property type="match status" value="1"/>
</dbReference>
<dbReference type="GO" id="GO:0016887">
    <property type="term" value="F:ATP hydrolysis activity"/>
    <property type="evidence" value="ECO:0007669"/>
    <property type="project" value="InterPro"/>
</dbReference>
<keyword evidence="9" id="KW-1185">Reference proteome</keyword>
<feature type="domain" description="P-type ATPase A" evidence="7">
    <location>
        <begin position="111"/>
        <end position="208"/>
    </location>
</feature>
<dbReference type="PRINTS" id="PR00120">
    <property type="entry name" value="HATPASE"/>
</dbReference>
<organism evidence="8 9">
    <name type="scientific">Pilibacter termitis</name>
    <dbReference type="NCBI Taxonomy" id="263852"/>
    <lineage>
        <taxon>Bacteria</taxon>
        <taxon>Bacillati</taxon>
        <taxon>Bacillota</taxon>
        <taxon>Bacilli</taxon>
        <taxon>Lactobacillales</taxon>
        <taxon>Enterococcaceae</taxon>
        <taxon>Pilibacter</taxon>
    </lineage>
</organism>
<dbReference type="GO" id="GO:0016020">
    <property type="term" value="C:membrane"/>
    <property type="evidence" value="ECO:0007669"/>
    <property type="project" value="UniProtKB-SubCell"/>
</dbReference>
<dbReference type="InterPro" id="IPR059000">
    <property type="entry name" value="ATPase_P-type_domA"/>
</dbReference>
<feature type="transmembrane region" description="Helical" evidence="6">
    <location>
        <begin position="606"/>
        <end position="628"/>
    </location>
</feature>
<evidence type="ECO:0000259" key="7">
    <source>
        <dbReference type="Pfam" id="PF00122"/>
    </source>
</evidence>
<feature type="transmembrane region" description="Helical" evidence="6">
    <location>
        <begin position="785"/>
        <end position="804"/>
    </location>
</feature>
<keyword evidence="3" id="KW-1278">Translocase</keyword>
<name>A0A1T4LNT6_9ENTE</name>
<dbReference type="SFLD" id="SFLDG00002">
    <property type="entry name" value="C1.7:_P-type_atpase_like"/>
    <property type="match status" value="1"/>
</dbReference>
<reference evidence="8 9" key="1">
    <citation type="submission" date="2017-02" db="EMBL/GenBank/DDBJ databases">
        <authorList>
            <person name="Peterson S.W."/>
        </authorList>
    </citation>
    <scope>NUCLEOTIDE SEQUENCE [LARGE SCALE GENOMIC DNA]</scope>
    <source>
        <strain evidence="8 9">ATCC BAA-1030</strain>
    </source>
</reference>
<dbReference type="SFLD" id="SFLDS00003">
    <property type="entry name" value="Haloacid_Dehalogenase"/>
    <property type="match status" value="1"/>
</dbReference>
<keyword evidence="5 6" id="KW-0472">Membrane</keyword>
<protein>
    <submittedName>
        <fullName evidence="8">Cation-transporting ATPase E</fullName>
    </submittedName>
</protein>
<keyword evidence="2 6" id="KW-0812">Transmembrane</keyword>
<evidence type="ECO:0000313" key="9">
    <source>
        <dbReference type="Proteomes" id="UP000190328"/>
    </source>
</evidence>